<evidence type="ECO:0000313" key="3">
    <source>
        <dbReference type="Proteomes" id="UP000499080"/>
    </source>
</evidence>
<dbReference type="Proteomes" id="UP000499080">
    <property type="component" value="Unassembled WGS sequence"/>
</dbReference>
<gene>
    <name evidence="2" type="ORF">AVEN_192281_1</name>
</gene>
<feature type="compositionally biased region" description="Basic and acidic residues" evidence="1">
    <location>
        <begin position="85"/>
        <end position="94"/>
    </location>
</feature>
<dbReference type="AlphaFoldDB" id="A0A4Y2TT78"/>
<dbReference type="EMBL" id="BGPR01031028">
    <property type="protein sequence ID" value="GBO03863.1"/>
    <property type="molecule type" value="Genomic_DNA"/>
</dbReference>
<keyword evidence="3" id="KW-1185">Reference proteome</keyword>
<feature type="region of interest" description="Disordered" evidence="1">
    <location>
        <begin position="71"/>
        <end position="110"/>
    </location>
</feature>
<name>A0A4Y2TT78_ARAVE</name>
<evidence type="ECO:0000313" key="2">
    <source>
        <dbReference type="EMBL" id="GBO03863.1"/>
    </source>
</evidence>
<organism evidence="2 3">
    <name type="scientific">Araneus ventricosus</name>
    <name type="common">Orbweaver spider</name>
    <name type="synonym">Epeira ventricosa</name>
    <dbReference type="NCBI Taxonomy" id="182803"/>
    <lineage>
        <taxon>Eukaryota</taxon>
        <taxon>Metazoa</taxon>
        <taxon>Ecdysozoa</taxon>
        <taxon>Arthropoda</taxon>
        <taxon>Chelicerata</taxon>
        <taxon>Arachnida</taxon>
        <taxon>Araneae</taxon>
        <taxon>Araneomorphae</taxon>
        <taxon>Entelegynae</taxon>
        <taxon>Araneoidea</taxon>
        <taxon>Araneidae</taxon>
        <taxon>Araneus</taxon>
    </lineage>
</organism>
<reference evidence="2 3" key="1">
    <citation type="journal article" date="2019" name="Sci. Rep.">
        <title>Orb-weaving spider Araneus ventricosus genome elucidates the spidroin gene catalogue.</title>
        <authorList>
            <person name="Kono N."/>
            <person name="Nakamura H."/>
            <person name="Ohtoshi R."/>
            <person name="Moran D.A.P."/>
            <person name="Shinohara A."/>
            <person name="Yoshida Y."/>
            <person name="Fujiwara M."/>
            <person name="Mori M."/>
            <person name="Tomita M."/>
            <person name="Arakawa K."/>
        </authorList>
    </citation>
    <scope>NUCLEOTIDE SEQUENCE [LARGE SCALE GENOMIC DNA]</scope>
</reference>
<comment type="caution">
    <text evidence="2">The sequence shown here is derived from an EMBL/GenBank/DDBJ whole genome shotgun (WGS) entry which is preliminary data.</text>
</comment>
<protein>
    <submittedName>
        <fullName evidence="2">Uncharacterized protein</fullName>
    </submittedName>
</protein>
<proteinExistence type="predicted"/>
<sequence>MENIKVGNFETSPVKALLQHGMQVYRHRTEITLTCSWDDRRTDKCVSVQSGYGEFTWEIWNSIGKKSKTLCTRRRRGLSTSGHSRTTEEYEAWFRGKGVQTSPMQKKRER</sequence>
<accession>A0A4Y2TT78</accession>
<evidence type="ECO:0000256" key="1">
    <source>
        <dbReference type="SAM" id="MobiDB-lite"/>
    </source>
</evidence>